<feature type="region of interest" description="Disordered" evidence="1">
    <location>
        <begin position="1"/>
        <end position="28"/>
    </location>
</feature>
<dbReference type="Gramene" id="evm.model.05.584">
    <property type="protein sequence ID" value="cds.evm.model.05.584"/>
    <property type="gene ID" value="evm.TU.05.584"/>
</dbReference>
<reference evidence="2" key="2">
    <citation type="submission" date="2021-03" db="UniProtKB">
        <authorList>
            <consortium name="EnsemblPlants"/>
        </authorList>
    </citation>
    <scope>IDENTIFICATION</scope>
</reference>
<proteinExistence type="predicted"/>
<sequence>MLDGLNDGQNLEGGDEEEKAHCKNEEDDGAFVEDTTTVFIPQGRRRPLVLLSLGALLTLEAKLHHEDKVQRYPHIKGEGITPTTQLTKMVELPWGILRTTGPRQNFAGG</sequence>
<dbReference type="Proteomes" id="UP000596661">
    <property type="component" value="Chromosome 5"/>
</dbReference>
<evidence type="ECO:0000313" key="2">
    <source>
        <dbReference type="EnsemblPlants" id="cds.evm.model.05.584"/>
    </source>
</evidence>
<evidence type="ECO:0000256" key="1">
    <source>
        <dbReference type="SAM" id="MobiDB-lite"/>
    </source>
</evidence>
<organism evidence="2 3">
    <name type="scientific">Cannabis sativa</name>
    <name type="common">Hemp</name>
    <name type="synonym">Marijuana</name>
    <dbReference type="NCBI Taxonomy" id="3483"/>
    <lineage>
        <taxon>Eukaryota</taxon>
        <taxon>Viridiplantae</taxon>
        <taxon>Streptophyta</taxon>
        <taxon>Embryophyta</taxon>
        <taxon>Tracheophyta</taxon>
        <taxon>Spermatophyta</taxon>
        <taxon>Magnoliopsida</taxon>
        <taxon>eudicotyledons</taxon>
        <taxon>Gunneridae</taxon>
        <taxon>Pentapetalae</taxon>
        <taxon>rosids</taxon>
        <taxon>fabids</taxon>
        <taxon>Rosales</taxon>
        <taxon>Cannabaceae</taxon>
        <taxon>Cannabis</taxon>
    </lineage>
</organism>
<dbReference type="EnsemblPlants" id="evm.model.05.584">
    <property type="protein sequence ID" value="cds.evm.model.05.584"/>
    <property type="gene ID" value="evm.TU.05.584"/>
</dbReference>
<evidence type="ECO:0000313" key="3">
    <source>
        <dbReference type="Proteomes" id="UP000596661"/>
    </source>
</evidence>
<protein>
    <submittedName>
        <fullName evidence="2">Uncharacterized protein</fullName>
    </submittedName>
</protein>
<name>A0A803PR05_CANSA</name>
<dbReference type="AlphaFoldDB" id="A0A803PR05"/>
<reference evidence="2" key="1">
    <citation type="submission" date="2018-11" db="EMBL/GenBank/DDBJ databases">
        <authorList>
            <person name="Grassa J C."/>
        </authorList>
    </citation>
    <scope>NUCLEOTIDE SEQUENCE [LARGE SCALE GENOMIC DNA]</scope>
</reference>
<keyword evidence="3" id="KW-1185">Reference proteome</keyword>
<accession>A0A803PR05</accession>
<dbReference type="EMBL" id="UZAU01000433">
    <property type="status" value="NOT_ANNOTATED_CDS"/>
    <property type="molecule type" value="Genomic_DNA"/>
</dbReference>